<dbReference type="OMA" id="GWHIICT"/>
<gene>
    <name evidence="13" type="primary">CSON010185</name>
</gene>
<dbReference type="PRINTS" id="PR00404">
    <property type="entry name" value="MADSDOMAIN"/>
</dbReference>
<evidence type="ECO:0000256" key="6">
    <source>
        <dbReference type="ARBA" id="ARBA00023125"/>
    </source>
</evidence>
<evidence type="ECO:0000256" key="8">
    <source>
        <dbReference type="ARBA" id="ARBA00023163"/>
    </source>
</evidence>
<organism evidence="13">
    <name type="scientific">Culicoides sonorensis</name>
    <name type="common">Biting midge</name>
    <dbReference type="NCBI Taxonomy" id="179676"/>
    <lineage>
        <taxon>Eukaryota</taxon>
        <taxon>Metazoa</taxon>
        <taxon>Ecdysozoa</taxon>
        <taxon>Arthropoda</taxon>
        <taxon>Hexapoda</taxon>
        <taxon>Insecta</taxon>
        <taxon>Pterygota</taxon>
        <taxon>Neoptera</taxon>
        <taxon>Endopterygota</taxon>
        <taxon>Diptera</taxon>
        <taxon>Nematocera</taxon>
        <taxon>Chironomoidea</taxon>
        <taxon>Ceratopogonidae</taxon>
        <taxon>Ceratopogoninae</taxon>
        <taxon>Culicoides</taxon>
        <taxon>Monoculicoides</taxon>
    </lineage>
</organism>
<dbReference type="FunFam" id="3.40.1810.10:FF:000001">
    <property type="entry name" value="Myocyte-specific enhancer factor 2A homolog"/>
    <property type="match status" value="1"/>
</dbReference>
<dbReference type="PANTHER" id="PTHR11945:SF534">
    <property type="entry name" value="MYOCYTE-SPECIFIC ENHANCER FACTOR 2"/>
    <property type="match status" value="1"/>
</dbReference>
<dbReference type="GO" id="GO:0045944">
    <property type="term" value="P:positive regulation of transcription by RNA polymerase II"/>
    <property type="evidence" value="ECO:0007669"/>
    <property type="project" value="InterPro"/>
</dbReference>
<dbReference type="PROSITE" id="PS00350">
    <property type="entry name" value="MADS_BOX_1"/>
    <property type="match status" value="1"/>
</dbReference>
<dbReference type="GO" id="GO:0000978">
    <property type="term" value="F:RNA polymerase II cis-regulatory region sequence-specific DNA binding"/>
    <property type="evidence" value="ECO:0007669"/>
    <property type="project" value="TreeGrafter"/>
</dbReference>
<evidence type="ECO:0000256" key="3">
    <source>
        <dbReference type="ARBA" id="ARBA00022553"/>
    </source>
</evidence>
<proteinExistence type="predicted"/>
<evidence type="ECO:0000313" key="12">
    <source>
        <dbReference type="EMBL" id="SSW98264.1"/>
    </source>
</evidence>
<accession>A0A336LL04</accession>
<dbReference type="SUPFAM" id="SSF55455">
    <property type="entry name" value="SRF-like"/>
    <property type="match status" value="1"/>
</dbReference>
<feature type="region of interest" description="Disordered" evidence="10">
    <location>
        <begin position="359"/>
        <end position="383"/>
    </location>
</feature>
<feature type="compositionally biased region" description="Polar residues" evidence="10">
    <location>
        <begin position="166"/>
        <end position="182"/>
    </location>
</feature>
<feature type="region of interest" description="Disordered" evidence="10">
    <location>
        <begin position="199"/>
        <end position="226"/>
    </location>
</feature>
<dbReference type="Gene3D" id="3.40.1810.10">
    <property type="entry name" value="Transcription factor, MADS-box"/>
    <property type="match status" value="1"/>
</dbReference>
<sequence>MGRKKIQISKITDERNRQVTFNKRKFGVMKKAYELSVLCDCEIALIIFSSSNKLYQYASTDMDKVLLKYTEYNEPHESLTNKNIIEKENKNGTMSPDSPEPEDNYSLTPRTEAKYNKIDEDFQLMMQRNQQLAASGRINMSGNNYNLPVSVPVGGTYGEASMLQTSPQLAHQSISPRPSSSETDSEHFSVYPSGAMLEMSNGYPHSSSPIGGSPSPGPSPSGISSNHLNPKCNFSLINQYLKFNIKVIKLLALQKQHSPGSQSGRNLRVVIPSQMASGLSSDDISYSEHNRQTQHNLSTPVVALQTPLPLGGYQIGTFGAQDFSMTSSDLNMLTSWNSTAHQNTLTTLQHANLPHLAISSSTPPPPASSPASVKIKSEPISPPRDILHVGTSSGGGGSITSGQTTVTINLANSNSQSSSMGNNLSTHSHQQHMIIGGGGRPSSTGHLTPTPGSVTPTSCPSPGDIRHNSSISGINVSQNTHNLSEYETGATPNKRPRISEGWST</sequence>
<dbReference type="GO" id="GO:0000981">
    <property type="term" value="F:DNA-binding transcription factor activity, RNA polymerase II-specific"/>
    <property type="evidence" value="ECO:0007669"/>
    <property type="project" value="TreeGrafter"/>
</dbReference>
<evidence type="ECO:0000256" key="4">
    <source>
        <dbReference type="ARBA" id="ARBA00022782"/>
    </source>
</evidence>
<dbReference type="GO" id="GO:0046983">
    <property type="term" value="F:protein dimerization activity"/>
    <property type="evidence" value="ECO:0007669"/>
    <property type="project" value="InterPro"/>
</dbReference>
<dbReference type="Pfam" id="PF12347">
    <property type="entry name" value="HJURP_C"/>
    <property type="match status" value="1"/>
</dbReference>
<evidence type="ECO:0000256" key="1">
    <source>
        <dbReference type="ARBA" id="ARBA00004123"/>
    </source>
</evidence>
<dbReference type="GO" id="GO:0007507">
    <property type="term" value="P:heart development"/>
    <property type="evidence" value="ECO:0007669"/>
    <property type="project" value="UniProtKB-ARBA"/>
</dbReference>
<feature type="region of interest" description="Disordered" evidence="10">
    <location>
        <begin position="80"/>
        <end position="107"/>
    </location>
</feature>
<keyword evidence="7" id="KW-0010">Activator</keyword>
<feature type="compositionally biased region" description="Basic and acidic residues" evidence="10">
    <location>
        <begin position="80"/>
        <end position="90"/>
    </location>
</feature>
<comment type="subcellular location">
    <subcellularLocation>
        <location evidence="1">Nucleus</location>
    </subcellularLocation>
</comment>
<reference evidence="13" key="2">
    <citation type="submission" date="2018-07" db="EMBL/GenBank/DDBJ databases">
        <authorList>
            <person name="Quirk P.G."/>
            <person name="Krulwich T.A."/>
        </authorList>
    </citation>
    <scope>NUCLEOTIDE SEQUENCE</scope>
</reference>
<name>A0A336LL04_CULSO</name>
<dbReference type="EMBL" id="UFQT01000040">
    <property type="protein sequence ID" value="SSX18650.1"/>
    <property type="molecule type" value="Genomic_DNA"/>
</dbReference>
<evidence type="ECO:0000313" key="13">
    <source>
        <dbReference type="EMBL" id="SSX18650.1"/>
    </source>
</evidence>
<dbReference type="AlphaFoldDB" id="A0A336LL04"/>
<dbReference type="GO" id="GO:0030154">
    <property type="term" value="P:cell differentiation"/>
    <property type="evidence" value="ECO:0007669"/>
    <property type="project" value="UniProtKB-KW"/>
</dbReference>
<keyword evidence="5" id="KW-0805">Transcription regulation</keyword>
<dbReference type="PANTHER" id="PTHR11945">
    <property type="entry name" value="MADS BOX PROTEIN"/>
    <property type="match status" value="1"/>
</dbReference>
<dbReference type="GO" id="GO:0005634">
    <property type="term" value="C:nucleus"/>
    <property type="evidence" value="ECO:0007669"/>
    <property type="project" value="UniProtKB-SubCell"/>
</dbReference>
<keyword evidence="3" id="KW-0597">Phosphoprotein</keyword>
<keyword evidence="8" id="KW-0804">Transcription</keyword>
<feature type="region of interest" description="Disordered" evidence="10">
    <location>
        <begin position="166"/>
        <end position="187"/>
    </location>
</feature>
<dbReference type="GO" id="GO:0042826">
    <property type="term" value="F:histone deacetylase binding"/>
    <property type="evidence" value="ECO:0007669"/>
    <property type="project" value="TreeGrafter"/>
</dbReference>
<feature type="region of interest" description="Disordered" evidence="10">
    <location>
        <begin position="483"/>
        <end position="504"/>
    </location>
</feature>
<dbReference type="Pfam" id="PF00319">
    <property type="entry name" value="SRF-TF"/>
    <property type="match status" value="1"/>
</dbReference>
<dbReference type="EMBL" id="UFQS01000040">
    <property type="protein sequence ID" value="SSW98264.1"/>
    <property type="molecule type" value="Genomic_DNA"/>
</dbReference>
<evidence type="ECO:0000256" key="10">
    <source>
        <dbReference type="SAM" id="MobiDB-lite"/>
    </source>
</evidence>
<evidence type="ECO:0000256" key="5">
    <source>
        <dbReference type="ARBA" id="ARBA00023015"/>
    </source>
</evidence>
<dbReference type="InterPro" id="IPR036879">
    <property type="entry name" value="TF_MADSbox_sf"/>
</dbReference>
<dbReference type="InterPro" id="IPR022102">
    <property type="entry name" value="HJURP_C"/>
</dbReference>
<keyword evidence="4" id="KW-0221">Differentiation</keyword>
<keyword evidence="9" id="KW-0539">Nucleus</keyword>
<dbReference type="PROSITE" id="PS50066">
    <property type="entry name" value="MADS_BOX_2"/>
    <property type="match status" value="1"/>
</dbReference>
<keyword evidence="6" id="KW-0238">DNA-binding</keyword>
<dbReference type="CDD" id="cd00265">
    <property type="entry name" value="MADS_MEF2_like"/>
    <property type="match status" value="1"/>
</dbReference>
<keyword evidence="2" id="KW-0217">Developmental protein</keyword>
<dbReference type="InterPro" id="IPR033896">
    <property type="entry name" value="MEF2-like_N"/>
</dbReference>
<evidence type="ECO:0000256" key="9">
    <source>
        <dbReference type="ARBA" id="ARBA00023242"/>
    </source>
</evidence>
<feature type="domain" description="MADS-box" evidence="11">
    <location>
        <begin position="1"/>
        <end position="61"/>
    </location>
</feature>
<evidence type="ECO:0000259" key="11">
    <source>
        <dbReference type="PROSITE" id="PS50066"/>
    </source>
</evidence>
<dbReference type="InterPro" id="IPR002100">
    <property type="entry name" value="TF_MADSbox"/>
</dbReference>
<reference evidence="12" key="1">
    <citation type="submission" date="2018-04" db="EMBL/GenBank/DDBJ databases">
        <authorList>
            <person name="Go L.Y."/>
            <person name="Mitchell J.A."/>
        </authorList>
    </citation>
    <scope>NUCLEOTIDE SEQUENCE</scope>
    <source>
        <tissue evidence="12">Whole organism</tissue>
    </source>
</reference>
<evidence type="ECO:0000256" key="7">
    <source>
        <dbReference type="ARBA" id="ARBA00023159"/>
    </source>
</evidence>
<dbReference type="VEuPathDB" id="VectorBase:CSON010185"/>
<evidence type="ECO:0000256" key="2">
    <source>
        <dbReference type="ARBA" id="ARBA00022473"/>
    </source>
</evidence>
<dbReference type="SMART" id="SM00432">
    <property type="entry name" value="MADS"/>
    <property type="match status" value="1"/>
</dbReference>
<protein>
    <submittedName>
        <fullName evidence="13">CSON010185 protein</fullName>
    </submittedName>
</protein>